<evidence type="ECO:0000256" key="3">
    <source>
        <dbReference type="ARBA" id="ARBA00022801"/>
    </source>
</evidence>
<reference evidence="11" key="1">
    <citation type="journal article" date="2019" name="Int. J. Syst. Evol. Microbiol.">
        <title>The Global Catalogue of Microorganisms (GCM) 10K type strain sequencing project: providing services to taxonomists for standard genome sequencing and annotation.</title>
        <authorList>
            <consortium name="The Broad Institute Genomics Platform"/>
            <consortium name="The Broad Institute Genome Sequencing Center for Infectious Disease"/>
            <person name="Wu L."/>
            <person name="Ma J."/>
        </authorList>
    </citation>
    <scope>NUCLEOTIDE SEQUENCE [LARGE SCALE GENOMIC DNA]</scope>
    <source>
        <strain evidence="11">CCUG 52468</strain>
    </source>
</reference>
<dbReference type="CDD" id="cd00586">
    <property type="entry name" value="4HBT"/>
    <property type="match status" value="1"/>
</dbReference>
<feature type="domain" description="Acyl-ACP thioesterase-like C-terminal" evidence="9">
    <location>
        <begin position="151"/>
        <end position="213"/>
    </location>
</feature>
<dbReference type="Pfam" id="PF20791">
    <property type="entry name" value="Acyl-ACP_TE_C"/>
    <property type="match status" value="1"/>
</dbReference>
<dbReference type="PANTHER" id="PTHR31727">
    <property type="entry name" value="OLEOYL-ACYL CARRIER PROTEIN THIOESTERASE 1, CHLOROPLASTIC"/>
    <property type="match status" value="1"/>
</dbReference>
<evidence type="ECO:0000313" key="10">
    <source>
        <dbReference type="EMBL" id="MFD1166204.1"/>
    </source>
</evidence>
<evidence type="ECO:0000256" key="7">
    <source>
        <dbReference type="ARBA" id="ARBA00023160"/>
    </source>
</evidence>
<evidence type="ECO:0000259" key="8">
    <source>
        <dbReference type="Pfam" id="PF01643"/>
    </source>
</evidence>
<keyword evidence="5" id="KW-0809">Transit peptide</keyword>
<evidence type="ECO:0000256" key="1">
    <source>
        <dbReference type="ARBA" id="ARBA00006500"/>
    </source>
</evidence>
<dbReference type="InterPro" id="IPR045023">
    <property type="entry name" value="FATA/B"/>
</dbReference>
<evidence type="ECO:0000256" key="2">
    <source>
        <dbReference type="ARBA" id="ARBA00022516"/>
    </source>
</evidence>
<dbReference type="Proteomes" id="UP001597205">
    <property type="component" value="Unassembled WGS sequence"/>
</dbReference>
<dbReference type="InterPro" id="IPR049427">
    <property type="entry name" value="Acyl-ACP_TE_C"/>
</dbReference>
<protein>
    <submittedName>
        <fullName evidence="10">Acyl-[acyl-carrier-protein] thioesterase</fullName>
    </submittedName>
</protein>
<comment type="similarity">
    <text evidence="1">Belongs to the acyl-ACP thioesterase family.</text>
</comment>
<dbReference type="InterPro" id="IPR029069">
    <property type="entry name" value="HotDog_dom_sf"/>
</dbReference>
<keyword evidence="2" id="KW-0444">Lipid biosynthesis</keyword>
<keyword evidence="6" id="KW-0443">Lipid metabolism</keyword>
<evidence type="ECO:0000313" key="11">
    <source>
        <dbReference type="Proteomes" id="UP001597205"/>
    </source>
</evidence>
<dbReference type="Gene3D" id="3.10.129.10">
    <property type="entry name" value="Hotdog Thioesterase"/>
    <property type="match status" value="2"/>
</dbReference>
<dbReference type="RefSeq" id="WP_380896689.1">
    <property type="nucleotide sequence ID" value="NZ_JBHTKY010000016.1"/>
</dbReference>
<evidence type="ECO:0000256" key="5">
    <source>
        <dbReference type="ARBA" id="ARBA00022946"/>
    </source>
</evidence>
<dbReference type="InterPro" id="IPR002864">
    <property type="entry name" value="Acyl-ACP_thioesterase_NHD"/>
</dbReference>
<name>A0ABW3RM77_9SPHI</name>
<evidence type="ECO:0000259" key="9">
    <source>
        <dbReference type="Pfam" id="PF20791"/>
    </source>
</evidence>
<accession>A0ABW3RM77</accession>
<dbReference type="PANTHER" id="PTHR31727:SF6">
    <property type="entry name" value="OLEOYL-ACYL CARRIER PROTEIN THIOESTERASE 1, CHLOROPLASTIC"/>
    <property type="match status" value="1"/>
</dbReference>
<evidence type="ECO:0000256" key="4">
    <source>
        <dbReference type="ARBA" id="ARBA00022832"/>
    </source>
</evidence>
<keyword evidence="7" id="KW-0275">Fatty acid biosynthesis</keyword>
<feature type="domain" description="Acyl-ACP thioesterase N-terminal hotdog" evidence="8">
    <location>
        <begin position="4"/>
        <end position="118"/>
    </location>
</feature>
<proteinExistence type="inferred from homology"/>
<gene>
    <name evidence="10" type="ORF">ACFQ2C_11360</name>
</gene>
<dbReference type="EMBL" id="JBHTKY010000016">
    <property type="protein sequence ID" value="MFD1166204.1"/>
    <property type="molecule type" value="Genomic_DNA"/>
</dbReference>
<keyword evidence="11" id="KW-1185">Reference proteome</keyword>
<dbReference type="SUPFAM" id="SSF54637">
    <property type="entry name" value="Thioesterase/thiol ester dehydrase-isomerase"/>
    <property type="match status" value="2"/>
</dbReference>
<sequence>MGIFEKEWTLNFTQCYPNGQLKYSELNNILQITGSDHSESLGFGYKKMIAVDQSWVLSRMLIEIDALPKYTQTIKVRTWLQDFTGTRAIRNFELLLDDQVLITASSLWVVFNIKSRRADIFALSTDHMEFYRDRTATKKPVDKIDGNVEFNLMTEYKVKLSDLDIVYHANNVKYMEWCFDAMDPKTILDGSMKRLEMNFLKELNYGDEVSVQEFNDETYCIQKDGKTHFLMQIKK</sequence>
<dbReference type="Pfam" id="PF01643">
    <property type="entry name" value="Acyl-ACP_TE"/>
    <property type="match status" value="1"/>
</dbReference>
<keyword evidence="4" id="KW-0276">Fatty acid metabolism</keyword>
<organism evidence="10 11">
    <name type="scientific">Sphingobacterium daejeonense</name>
    <dbReference type="NCBI Taxonomy" id="371142"/>
    <lineage>
        <taxon>Bacteria</taxon>
        <taxon>Pseudomonadati</taxon>
        <taxon>Bacteroidota</taxon>
        <taxon>Sphingobacteriia</taxon>
        <taxon>Sphingobacteriales</taxon>
        <taxon>Sphingobacteriaceae</taxon>
        <taxon>Sphingobacterium</taxon>
    </lineage>
</organism>
<comment type="caution">
    <text evidence="10">The sequence shown here is derived from an EMBL/GenBank/DDBJ whole genome shotgun (WGS) entry which is preliminary data.</text>
</comment>
<keyword evidence="3" id="KW-0378">Hydrolase</keyword>
<evidence type="ECO:0000256" key="6">
    <source>
        <dbReference type="ARBA" id="ARBA00023098"/>
    </source>
</evidence>